<evidence type="ECO:0000256" key="2">
    <source>
        <dbReference type="ARBA" id="ARBA00023125"/>
    </source>
</evidence>
<dbReference type="InterPro" id="IPR018060">
    <property type="entry name" value="HTH_AraC"/>
</dbReference>
<feature type="transmembrane region" description="Helical" evidence="4">
    <location>
        <begin position="32"/>
        <end position="50"/>
    </location>
</feature>
<keyword evidence="4" id="KW-1133">Transmembrane helix</keyword>
<dbReference type="Pfam" id="PF12833">
    <property type="entry name" value="HTH_18"/>
    <property type="match status" value="1"/>
</dbReference>
<evidence type="ECO:0000313" key="6">
    <source>
        <dbReference type="EMBL" id="GGC55413.1"/>
    </source>
</evidence>
<feature type="transmembrane region" description="Helical" evidence="4">
    <location>
        <begin position="62"/>
        <end position="81"/>
    </location>
</feature>
<name>A0ABQ1N6E1_9BACT</name>
<feature type="domain" description="HTH araC/xylS-type" evidence="5">
    <location>
        <begin position="146"/>
        <end position="249"/>
    </location>
</feature>
<dbReference type="PROSITE" id="PS01124">
    <property type="entry name" value="HTH_ARAC_FAMILY_2"/>
    <property type="match status" value="1"/>
</dbReference>
<accession>A0ABQ1N6E1</accession>
<keyword evidence="7" id="KW-1185">Reference proteome</keyword>
<evidence type="ECO:0000313" key="7">
    <source>
        <dbReference type="Proteomes" id="UP000635885"/>
    </source>
</evidence>
<protein>
    <recommendedName>
        <fullName evidence="5">HTH araC/xylS-type domain-containing protein</fullName>
    </recommendedName>
</protein>
<dbReference type="InterPro" id="IPR009057">
    <property type="entry name" value="Homeodomain-like_sf"/>
</dbReference>
<evidence type="ECO:0000256" key="3">
    <source>
        <dbReference type="ARBA" id="ARBA00023163"/>
    </source>
</evidence>
<proteinExistence type="predicted"/>
<comment type="caution">
    <text evidence="6">The sequence shown here is derived from an EMBL/GenBank/DDBJ whole genome shotgun (WGS) entry which is preliminary data.</text>
</comment>
<keyword evidence="3" id="KW-0804">Transcription</keyword>
<reference evidence="7" key="1">
    <citation type="journal article" date="2019" name="Int. J. Syst. Evol. Microbiol.">
        <title>The Global Catalogue of Microorganisms (GCM) 10K type strain sequencing project: providing services to taxonomists for standard genome sequencing and annotation.</title>
        <authorList>
            <consortium name="The Broad Institute Genomics Platform"/>
            <consortium name="The Broad Institute Genome Sequencing Center for Infectious Disease"/>
            <person name="Wu L."/>
            <person name="Ma J."/>
        </authorList>
    </citation>
    <scope>NUCLEOTIDE SEQUENCE [LARGE SCALE GENOMIC DNA]</scope>
    <source>
        <strain evidence="7">CGMCC 1.12479</strain>
    </source>
</reference>
<dbReference type="SUPFAM" id="SSF46689">
    <property type="entry name" value="Homeodomain-like"/>
    <property type="match status" value="1"/>
</dbReference>
<dbReference type="EMBL" id="BMFD01000035">
    <property type="protein sequence ID" value="GGC55413.1"/>
    <property type="molecule type" value="Genomic_DNA"/>
</dbReference>
<organism evidence="6 7">
    <name type="scientific">Belliella aquatica</name>
    <dbReference type="NCBI Taxonomy" id="1323734"/>
    <lineage>
        <taxon>Bacteria</taxon>
        <taxon>Pseudomonadati</taxon>
        <taxon>Bacteroidota</taxon>
        <taxon>Cytophagia</taxon>
        <taxon>Cytophagales</taxon>
        <taxon>Cyclobacteriaceae</taxon>
        <taxon>Belliella</taxon>
    </lineage>
</organism>
<gene>
    <name evidence="6" type="ORF">GCM10010993_37170</name>
</gene>
<dbReference type="PANTHER" id="PTHR43280">
    <property type="entry name" value="ARAC-FAMILY TRANSCRIPTIONAL REGULATOR"/>
    <property type="match status" value="1"/>
</dbReference>
<keyword evidence="4" id="KW-0812">Transmembrane</keyword>
<keyword evidence="2" id="KW-0238">DNA-binding</keyword>
<dbReference type="Proteomes" id="UP000635885">
    <property type="component" value="Unassembled WGS sequence"/>
</dbReference>
<dbReference type="SMART" id="SM00342">
    <property type="entry name" value="HTH_ARAC"/>
    <property type="match status" value="1"/>
</dbReference>
<dbReference type="Gene3D" id="1.10.10.60">
    <property type="entry name" value="Homeodomain-like"/>
    <property type="match status" value="2"/>
</dbReference>
<keyword evidence="1" id="KW-0805">Transcription regulation</keyword>
<evidence type="ECO:0000259" key="5">
    <source>
        <dbReference type="PROSITE" id="PS01124"/>
    </source>
</evidence>
<sequence>MKAMELEGYAYVWQLGTLFSPKQLELLRVVPFYSYVAAIGYMIFLAGNFKKFPLHLQGFFKIAFWFLLANLLPIIISSLGFEQVGSFLVANVVGLFTTFNITVSFFFIPNFLFDLEKETNLESIENVETIYESSDNDKDVLIFKVEEFMAEFKPFLSAEFSLKFLEKNLNISGRYISAAIKEKYQLNFKNYINWLRIEYFKSVYLPMITSSEQVNLEDIANELGFASINTFYIQFHKFLNTTPRAYIDEYLMSTELIENM</sequence>
<keyword evidence="4" id="KW-0472">Membrane</keyword>
<evidence type="ECO:0000256" key="4">
    <source>
        <dbReference type="SAM" id="Phobius"/>
    </source>
</evidence>
<feature type="transmembrane region" description="Helical" evidence="4">
    <location>
        <begin position="87"/>
        <end position="108"/>
    </location>
</feature>
<evidence type="ECO:0000256" key="1">
    <source>
        <dbReference type="ARBA" id="ARBA00023015"/>
    </source>
</evidence>
<dbReference type="PANTHER" id="PTHR43280:SF2">
    <property type="entry name" value="HTH-TYPE TRANSCRIPTIONAL REGULATOR EXSA"/>
    <property type="match status" value="1"/>
</dbReference>